<evidence type="ECO:0000313" key="6">
    <source>
        <dbReference type="Proteomes" id="UP001230188"/>
    </source>
</evidence>
<gene>
    <name evidence="5" type="ORF">CTAYLR_004946</name>
</gene>
<name>A0AAD7UQH2_9STRA</name>
<dbReference type="PANTHER" id="PTHR45896:SF1">
    <property type="entry name" value="N-ALPHA-ACETYLTRANSFERASE 30"/>
    <property type="match status" value="1"/>
</dbReference>
<comment type="similarity">
    <text evidence="3">Belongs to the acetyltransferase family. MAK3 subfamily.</text>
</comment>
<proteinExistence type="inferred from homology"/>
<comment type="caution">
    <text evidence="5">The sequence shown here is derived from an EMBL/GenBank/DDBJ whole genome shotgun (WGS) entry which is preliminary data.</text>
</comment>
<feature type="domain" description="N-acetyltransferase" evidence="4">
    <location>
        <begin position="3"/>
        <end position="146"/>
    </location>
</feature>
<dbReference type="Gene3D" id="3.40.630.30">
    <property type="match status" value="1"/>
</dbReference>
<evidence type="ECO:0000256" key="2">
    <source>
        <dbReference type="ARBA" id="ARBA00023315"/>
    </source>
</evidence>
<dbReference type="Pfam" id="PF00583">
    <property type="entry name" value="Acetyltransf_1"/>
    <property type="match status" value="1"/>
</dbReference>
<dbReference type="SUPFAM" id="SSF55729">
    <property type="entry name" value="Acyl-CoA N-acyltransferases (Nat)"/>
    <property type="match status" value="1"/>
</dbReference>
<evidence type="ECO:0000256" key="1">
    <source>
        <dbReference type="ARBA" id="ARBA00022679"/>
    </source>
</evidence>
<evidence type="ECO:0000313" key="5">
    <source>
        <dbReference type="EMBL" id="KAJ8614576.1"/>
    </source>
</evidence>
<dbReference type="InterPro" id="IPR044542">
    <property type="entry name" value="NAA30-like"/>
</dbReference>
<organism evidence="5 6">
    <name type="scientific">Chrysophaeum taylorii</name>
    <dbReference type="NCBI Taxonomy" id="2483200"/>
    <lineage>
        <taxon>Eukaryota</taxon>
        <taxon>Sar</taxon>
        <taxon>Stramenopiles</taxon>
        <taxon>Ochrophyta</taxon>
        <taxon>Pelagophyceae</taxon>
        <taxon>Pelagomonadales</taxon>
        <taxon>Pelagomonadaceae</taxon>
        <taxon>Chrysophaeum</taxon>
    </lineage>
</organism>
<dbReference type="PROSITE" id="PS51186">
    <property type="entry name" value="GNAT"/>
    <property type="match status" value="1"/>
</dbReference>
<dbReference type="GO" id="GO:0004596">
    <property type="term" value="F:protein-N-terminal amino-acid acetyltransferase activity"/>
    <property type="evidence" value="ECO:0007669"/>
    <property type="project" value="InterPro"/>
</dbReference>
<dbReference type="AlphaFoldDB" id="A0AAD7UQH2"/>
<dbReference type="EMBL" id="JAQMWT010000002">
    <property type="protein sequence ID" value="KAJ8614576.1"/>
    <property type="molecule type" value="Genomic_DNA"/>
</dbReference>
<protein>
    <recommendedName>
        <fullName evidence="4">N-acetyltransferase domain-containing protein</fullName>
    </recommendedName>
</protein>
<keyword evidence="1" id="KW-0808">Transferase</keyword>
<accession>A0AAD7UQH2</accession>
<sequence length="146" mass="16590">MELTVHDLENDEKKLDEVMAIVSDDLSEPYSIFTYRYFVRNWPQLCLRAANPETVAAVLCKADGPSGYIAMLVVRSGFRRFGIGTQLISASIDRMRTLGCAEVFLEAEVTNKMALSLYDKLGFLRDVCFFNYYLNGADAYKLSLRF</sequence>
<dbReference type="InterPro" id="IPR016181">
    <property type="entry name" value="Acyl_CoA_acyltransferase"/>
</dbReference>
<keyword evidence="2" id="KW-0012">Acyltransferase</keyword>
<reference evidence="5" key="1">
    <citation type="submission" date="2023-01" db="EMBL/GenBank/DDBJ databases">
        <title>Metagenome sequencing of chrysophaentin producing Chrysophaeum taylorii.</title>
        <authorList>
            <person name="Davison J."/>
            <person name="Bewley C."/>
        </authorList>
    </citation>
    <scope>NUCLEOTIDE SEQUENCE</scope>
    <source>
        <strain evidence="5">NIES-1699</strain>
    </source>
</reference>
<evidence type="ECO:0000259" key="4">
    <source>
        <dbReference type="PROSITE" id="PS51186"/>
    </source>
</evidence>
<dbReference type="CDD" id="cd04301">
    <property type="entry name" value="NAT_SF"/>
    <property type="match status" value="1"/>
</dbReference>
<evidence type="ECO:0000256" key="3">
    <source>
        <dbReference type="ARBA" id="ARBA00024025"/>
    </source>
</evidence>
<dbReference type="Proteomes" id="UP001230188">
    <property type="component" value="Unassembled WGS sequence"/>
</dbReference>
<dbReference type="GO" id="GO:0031417">
    <property type="term" value="C:NatC complex"/>
    <property type="evidence" value="ECO:0007669"/>
    <property type="project" value="TreeGrafter"/>
</dbReference>
<dbReference type="PANTHER" id="PTHR45896">
    <property type="entry name" value="N-ALPHA-ACETYLTRANSFERASE 30"/>
    <property type="match status" value="1"/>
</dbReference>
<keyword evidence="6" id="KW-1185">Reference proteome</keyword>
<dbReference type="InterPro" id="IPR000182">
    <property type="entry name" value="GNAT_dom"/>
</dbReference>